<protein>
    <submittedName>
        <fullName evidence="1">Uncharacterized protein</fullName>
    </submittedName>
</protein>
<organism evidence="1 2">
    <name type="scientific">Labrys miyagiensis</name>
    <dbReference type="NCBI Taxonomy" id="346912"/>
    <lineage>
        <taxon>Bacteria</taxon>
        <taxon>Pseudomonadati</taxon>
        <taxon>Pseudomonadota</taxon>
        <taxon>Alphaproteobacteria</taxon>
        <taxon>Hyphomicrobiales</taxon>
        <taxon>Xanthobacteraceae</taxon>
        <taxon>Labrys</taxon>
    </lineage>
</organism>
<reference evidence="2" key="1">
    <citation type="journal article" date="2019" name="Int. J. Syst. Evol. Microbiol.">
        <title>The Global Catalogue of Microorganisms (GCM) 10K type strain sequencing project: providing services to taxonomists for standard genome sequencing and annotation.</title>
        <authorList>
            <consortium name="The Broad Institute Genomics Platform"/>
            <consortium name="The Broad Institute Genome Sequencing Center for Infectious Disease"/>
            <person name="Wu L."/>
            <person name="Ma J."/>
        </authorList>
    </citation>
    <scope>NUCLEOTIDE SEQUENCE [LARGE SCALE GENOMIC DNA]</scope>
    <source>
        <strain evidence="2">NBRC 101365</strain>
    </source>
</reference>
<evidence type="ECO:0000313" key="2">
    <source>
        <dbReference type="Proteomes" id="UP001156882"/>
    </source>
</evidence>
<accession>A0ABQ6CS25</accession>
<proteinExistence type="predicted"/>
<name>A0ABQ6CS25_9HYPH</name>
<dbReference type="EMBL" id="BSPC01000051">
    <property type="protein sequence ID" value="GLS21524.1"/>
    <property type="molecule type" value="Genomic_DNA"/>
</dbReference>
<sequence length="80" mass="8823">MDCNPGEAGLQHRLDAHSLYYIATDGMDADSDWVGRAESFKAGVEGLGGKPMAGLWIQADGIEDVKFRQMQNFFVCQKLN</sequence>
<keyword evidence="2" id="KW-1185">Reference proteome</keyword>
<gene>
    <name evidence="1" type="ORF">GCM10007874_45410</name>
</gene>
<evidence type="ECO:0000313" key="1">
    <source>
        <dbReference type="EMBL" id="GLS21524.1"/>
    </source>
</evidence>
<dbReference type="Proteomes" id="UP001156882">
    <property type="component" value="Unassembled WGS sequence"/>
</dbReference>
<comment type="caution">
    <text evidence="1">The sequence shown here is derived from an EMBL/GenBank/DDBJ whole genome shotgun (WGS) entry which is preliminary data.</text>
</comment>